<protein>
    <submittedName>
        <fullName evidence="2">Uncharacterized protein</fullName>
    </submittedName>
</protein>
<sequence>MNDGSILVMIWMVAAAVGTFVMLALYELGECFIQRVWLKSWGPRVYFAGRALIKGDVRVARK</sequence>
<evidence type="ECO:0000313" key="3">
    <source>
        <dbReference type="Proteomes" id="UP000244870"/>
    </source>
</evidence>
<dbReference type="RefSeq" id="WP_108730457.1">
    <property type="nucleotide sequence ID" value="NZ_CP020928.1"/>
</dbReference>
<dbReference type="Proteomes" id="UP000244870">
    <property type="component" value="Chromosome"/>
</dbReference>
<keyword evidence="1" id="KW-0472">Membrane</keyword>
<proteinExistence type="predicted"/>
<evidence type="ECO:0000256" key="1">
    <source>
        <dbReference type="SAM" id="Phobius"/>
    </source>
</evidence>
<organism evidence="2 3">
    <name type="scientific">Weissella cibaria</name>
    <dbReference type="NCBI Taxonomy" id="137591"/>
    <lineage>
        <taxon>Bacteria</taxon>
        <taxon>Bacillati</taxon>
        <taxon>Bacillota</taxon>
        <taxon>Bacilli</taxon>
        <taxon>Lactobacillales</taxon>
        <taxon>Lactobacillaceae</taxon>
        <taxon>Weissella</taxon>
    </lineage>
</organism>
<evidence type="ECO:0000313" key="2">
    <source>
        <dbReference type="EMBL" id="AWF95624.1"/>
    </source>
</evidence>
<dbReference type="EMBL" id="CP020928">
    <property type="protein sequence ID" value="AWF95624.1"/>
    <property type="molecule type" value="Genomic_DNA"/>
</dbReference>
<dbReference type="AlphaFoldDB" id="A0A2S1KRL7"/>
<gene>
    <name evidence="2" type="ORF">B6254_1219</name>
</gene>
<keyword evidence="1" id="KW-0812">Transmembrane</keyword>
<reference evidence="2 3" key="1">
    <citation type="submission" date="2017-04" db="EMBL/GenBank/DDBJ databases">
        <title>Weissella cibaria strain m2 complete genome.</title>
        <authorList>
            <person name="Pan Q."/>
            <person name="Tan M."/>
            <person name="Yao F."/>
            <person name="Su S."/>
        </authorList>
    </citation>
    <scope>NUCLEOTIDE SEQUENCE [LARGE SCALE GENOMIC DNA]</scope>
    <source>
        <strain evidence="2 3">M2</strain>
    </source>
</reference>
<accession>A0A2S1KRL7</accession>
<feature type="transmembrane region" description="Helical" evidence="1">
    <location>
        <begin position="6"/>
        <end position="26"/>
    </location>
</feature>
<name>A0A2S1KRL7_9LACO</name>
<keyword evidence="1" id="KW-1133">Transmembrane helix</keyword>